<dbReference type="PANTHER" id="PTHR35936:SF17">
    <property type="entry name" value="ARGININE-BINDING EXTRACELLULAR PROTEIN ARTP"/>
    <property type="match status" value="1"/>
</dbReference>
<dbReference type="EMBL" id="DF820460">
    <property type="protein sequence ID" value="GAK54050.1"/>
    <property type="molecule type" value="Genomic_DNA"/>
</dbReference>
<proteinExistence type="predicted"/>
<dbReference type="PANTHER" id="PTHR35936">
    <property type="entry name" value="MEMBRANE-BOUND LYTIC MUREIN TRANSGLYCOSYLASE F"/>
    <property type="match status" value="1"/>
</dbReference>
<feature type="domain" description="Solute-binding protein family 3/N-terminal" evidence="2">
    <location>
        <begin position="41"/>
        <end position="274"/>
    </location>
</feature>
<evidence type="ECO:0000259" key="2">
    <source>
        <dbReference type="SMART" id="SM00062"/>
    </source>
</evidence>
<dbReference type="Pfam" id="PF00497">
    <property type="entry name" value="SBP_bac_3"/>
    <property type="match status" value="1"/>
</dbReference>
<protein>
    <submittedName>
        <fullName evidence="3">Extracellular solute-binding protein family 3</fullName>
    </submittedName>
</protein>
<keyword evidence="1" id="KW-0732">Signal</keyword>
<evidence type="ECO:0000313" key="3">
    <source>
        <dbReference type="EMBL" id="GAK54050.1"/>
    </source>
</evidence>
<dbReference type="Gene3D" id="3.40.190.10">
    <property type="entry name" value="Periplasmic binding protein-like II"/>
    <property type="match status" value="2"/>
</dbReference>
<evidence type="ECO:0000256" key="1">
    <source>
        <dbReference type="ARBA" id="ARBA00022729"/>
    </source>
</evidence>
<dbReference type="SUPFAM" id="SSF53850">
    <property type="entry name" value="Periplasmic binding protein-like II"/>
    <property type="match status" value="1"/>
</dbReference>
<gene>
    <name evidence="3" type="ORF">U14_05327</name>
</gene>
<accession>A0A081BRL9</accession>
<evidence type="ECO:0000313" key="4">
    <source>
        <dbReference type="Proteomes" id="UP000030700"/>
    </source>
</evidence>
<dbReference type="STRING" id="1499966.U14_05327"/>
<dbReference type="Proteomes" id="UP000030700">
    <property type="component" value="Unassembled WGS sequence"/>
</dbReference>
<reference evidence="3" key="1">
    <citation type="journal article" date="2015" name="PeerJ">
        <title>First genomic representation of candidate bacterial phylum KSB3 points to enhanced environmental sensing as a trigger of wastewater bulking.</title>
        <authorList>
            <person name="Sekiguchi Y."/>
            <person name="Ohashi A."/>
            <person name="Parks D.H."/>
            <person name="Yamauchi T."/>
            <person name="Tyson G.W."/>
            <person name="Hugenholtz P."/>
        </authorList>
    </citation>
    <scope>NUCLEOTIDE SEQUENCE [LARGE SCALE GENOMIC DNA]</scope>
</reference>
<dbReference type="InterPro" id="IPR001638">
    <property type="entry name" value="Solute-binding_3/MltF_N"/>
</dbReference>
<name>A0A081BRL9_9BACT</name>
<keyword evidence="4" id="KW-1185">Reference proteome</keyword>
<sequence>MPKRKRMMMTGALIFAMAALIAWGAFERRDQSFARLQRANVIHIGYAVEAPFAFLEAGDVTGAFPEIAKRVANALGIARIEWMQADFDALIPALEAGRIDVIAAGLFITQERAQRVAFSEPVIRVQQSLLVQKGNPRGLHSYQAAATRADVSIAVIAGAVEETILRQIGVPDAQIIVVPDALTGHVAVKSGMVDGLALSAPTIRWMALRSPLTSTEVAAPFEQPDLPFFKKIGYAAFAIRQTDRRLLSAWNRAQSDLMKEGDYLALLTAFGFDETELPENITTKELSM</sequence>
<organism evidence="3">
    <name type="scientific">Candidatus Moduliflexus flocculans</name>
    <dbReference type="NCBI Taxonomy" id="1499966"/>
    <lineage>
        <taxon>Bacteria</taxon>
        <taxon>Candidatus Moduliflexota</taxon>
        <taxon>Candidatus Moduliflexia</taxon>
        <taxon>Candidatus Moduliflexales</taxon>
        <taxon>Candidatus Moduliflexaceae</taxon>
    </lineage>
</organism>
<dbReference type="SMART" id="SM00062">
    <property type="entry name" value="PBPb"/>
    <property type="match status" value="1"/>
</dbReference>
<dbReference type="HOGENOM" id="CLU_019602_2_0_0"/>
<dbReference type="AlphaFoldDB" id="A0A081BRL9"/>